<evidence type="ECO:0000256" key="1">
    <source>
        <dbReference type="ARBA" id="ARBA00010839"/>
    </source>
</evidence>
<dbReference type="PANTHER" id="PTHR33747:SF1">
    <property type="entry name" value="ADENYLATE CYCLASE-ASSOCIATED CAP C-TERMINAL DOMAIN-CONTAINING PROTEIN"/>
    <property type="match status" value="1"/>
</dbReference>
<accession>A0A4Q2EER5</accession>
<dbReference type="Pfam" id="PF17775">
    <property type="entry name" value="YchJ_M-like"/>
    <property type="match status" value="1"/>
</dbReference>
<dbReference type="OrthoDB" id="21421at2"/>
<proteinExistence type="inferred from homology"/>
<dbReference type="InterPro" id="IPR032710">
    <property type="entry name" value="NTF2-like_dom_sf"/>
</dbReference>
<evidence type="ECO:0000313" key="4">
    <source>
        <dbReference type="EMBL" id="RXW31721.1"/>
    </source>
</evidence>
<dbReference type="InterPro" id="IPR004027">
    <property type="entry name" value="SEC_C_motif"/>
</dbReference>
<dbReference type="HAMAP" id="MF_00612">
    <property type="entry name" value="UPF0225"/>
    <property type="match status" value="1"/>
</dbReference>
<dbReference type="EMBL" id="PPCV01000007">
    <property type="protein sequence ID" value="RXW31721.1"/>
    <property type="molecule type" value="Genomic_DNA"/>
</dbReference>
<reference evidence="4 5" key="1">
    <citation type="submission" date="2018-01" db="EMBL/GenBank/DDBJ databases">
        <title>Lactibacter flavus gen. nov., sp. nov., a novel bacterium of the family Propionibacteriaceae isolated from raw milk and dairy products.</title>
        <authorList>
            <person name="Wenning M."/>
            <person name="Breitenwieser F."/>
            <person name="Huptas C."/>
            <person name="von Neubeck M."/>
            <person name="Busse H.-J."/>
            <person name="Scherer S."/>
        </authorList>
    </citation>
    <scope>NUCLEOTIDE SEQUENCE [LARGE SCALE GENOMIC DNA]</scope>
    <source>
        <strain evidence="4 5">VG341</strain>
    </source>
</reference>
<comment type="similarity">
    <text evidence="1 2">Belongs to the UPF0225 family.</text>
</comment>
<protein>
    <recommendedName>
        <fullName evidence="2">UPF0225 protein C1706_10470</fullName>
    </recommendedName>
</protein>
<keyword evidence="5" id="KW-1185">Reference proteome</keyword>
<evidence type="ECO:0000313" key="5">
    <source>
        <dbReference type="Proteomes" id="UP000290624"/>
    </source>
</evidence>
<evidence type="ECO:0000259" key="3">
    <source>
        <dbReference type="Pfam" id="PF17775"/>
    </source>
</evidence>
<dbReference type="AlphaFoldDB" id="A0A4Q2EER5"/>
<dbReference type="InterPro" id="IPR048469">
    <property type="entry name" value="YchJ-like_M"/>
</dbReference>
<comment type="caution">
    <text evidence="4">The sequence shown here is derived from an EMBL/GenBank/DDBJ whole genome shotgun (WGS) entry which is preliminary data.</text>
</comment>
<name>A0A4Q2EER5_9ACTN</name>
<dbReference type="Gene3D" id="3.10.450.50">
    <property type="match status" value="1"/>
</dbReference>
<dbReference type="SUPFAM" id="SSF54427">
    <property type="entry name" value="NTF2-like"/>
    <property type="match status" value="1"/>
</dbReference>
<dbReference type="InterPro" id="IPR023006">
    <property type="entry name" value="YchJ-like"/>
</dbReference>
<feature type="domain" description="YchJ-like middle NTF2-like" evidence="3">
    <location>
        <begin position="32"/>
        <end position="126"/>
    </location>
</feature>
<dbReference type="PANTHER" id="PTHR33747">
    <property type="entry name" value="UPF0225 PROTEIN SCO1677"/>
    <property type="match status" value="1"/>
</dbReference>
<dbReference type="Pfam" id="PF02810">
    <property type="entry name" value="SEC-C"/>
    <property type="match status" value="1"/>
</dbReference>
<dbReference type="Proteomes" id="UP000290624">
    <property type="component" value="Unassembled WGS sequence"/>
</dbReference>
<gene>
    <name evidence="4" type="ORF">C1706_10470</name>
</gene>
<evidence type="ECO:0000256" key="2">
    <source>
        <dbReference type="HAMAP-Rule" id="MF_00612"/>
    </source>
</evidence>
<sequence length="129" mass="14141">MVSELQVCPCGTGTAYAACCGRFHMGTRRPPTALALMRSRYSAFALGLPDYLIDTWHPATRPADLARDADTHWQALEILATTDGRAWQEEGTVTFAASWDSPAGSGVLRERSRFVFEDGRWLYVDGVGG</sequence>
<organism evidence="4 5">
    <name type="scientific">Propioniciclava flava</name>
    <dbReference type="NCBI Taxonomy" id="2072026"/>
    <lineage>
        <taxon>Bacteria</taxon>
        <taxon>Bacillati</taxon>
        <taxon>Actinomycetota</taxon>
        <taxon>Actinomycetes</taxon>
        <taxon>Propionibacteriales</taxon>
        <taxon>Propionibacteriaceae</taxon>
        <taxon>Propioniciclava</taxon>
    </lineage>
</organism>